<feature type="short sequence motif" description="Q motif" evidence="6">
    <location>
        <begin position="1"/>
        <end position="20"/>
    </location>
</feature>
<reference evidence="13" key="1">
    <citation type="submission" date="2016-01" db="EMBL/GenBank/DDBJ databases">
        <title>Reference transcriptome for the parasite Schistocephalus solidus: insights into the molecular evolution of parasitism.</title>
        <authorList>
            <person name="Hebert F.O."/>
            <person name="Grambauer S."/>
            <person name="Barber I."/>
            <person name="Landry C.R."/>
            <person name="Aubin-Horth N."/>
        </authorList>
    </citation>
    <scope>NUCLEOTIDE SEQUENCE</scope>
</reference>
<dbReference type="SUPFAM" id="SSF52540">
    <property type="entry name" value="P-loop containing nucleoside triphosphate hydrolases"/>
    <property type="match status" value="2"/>
</dbReference>
<dbReference type="InterPro" id="IPR001650">
    <property type="entry name" value="Helicase_C-like"/>
</dbReference>
<dbReference type="GO" id="GO:0005524">
    <property type="term" value="F:ATP binding"/>
    <property type="evidence" value="ECO:0007669"/>
    <property type="project" value="UniProtKB-UniRule"/>
</dbReference>
<feature type="domain" description="Helicase C-terminal" evidence="11">
    <location>
        <begin position="451"/>
        <end position="621"/>
    </location>
</feature>
<accession>A0A0X3PMJ9</accession>
<dbReference type="InterPro" id="IPR000629">
    <property type="entry name" value="RNA-helicase_DEAD-box_CS"/>
</dbReference>
<dbReference type="Pfam" id="PF00271">
    <property type="entry name" value="Helicase_C"/>
    <property type="match status" value="1"/>
</dbReference>
<evidence type="ECO:0000313" key="13">
    <source>
        <dbReference type="EMBL" id="JAP52868.1"/>
    </source>
</evidence>
<feature type="region of interest" description="Disordered" evidence="9">
    <location>
        <begin position="670"/>
        <end position="697"/>
    </location>
</feature>
<feature type="compositionally biased region" description="Polar residues" evidence="9">
    <location>
        <begin position="386"/>
        <end position="399"/>
    </location>
</feature>
<evidence type="ECO:0000259" key="12">
    <source>
        <dbReference type="PROSITE" id="PS51195"/>
    </source>
</evidence>
<dbReference type="EC" id="3.6.4.13" evidence="8"/>
<evidence type="ECO:0000256" key="1">
    <source>
        <dbReference type="ARBA" id="ARBA00022741"/>
    </source>
</evidence>
<evidence type="ECO:0000256" key="9">
    <source>
        <dbReference type="SAM" id="MobiDB-lite"/>
    </source>
</evidence>
<evidence type="ECO:0000256" key="7">
    <source>
        <dbReference type="RuleBase" id="RU000492"/>
    </source>
</evidence>
<proteinExistence type="inferred from homology"/>
<keyword evidence="1 7" id="KW-0547">Nucleotide-binding</keyword>
<comment type="function">
    <text evidence="8">RNA helicase.</text>
</comment>
<dbReference type="PROSITE" id="PS51192">
    <property type="entry name" value="HELICASE_ATP_BIND_1"/>
    <property type="match status" value="1"/>
</dbReference>
<feature type="region of interest" description="Disordered" evidence="9">
    <location>
        <begin position="280"/>
        <end position="305"/>
    </location>
</feature>
<keyword evidence="3 7" id="KW-0347">Helicase</keyword>
<feature type="compositionally biased region" description="Low complexity" evidence="9">
    <location>
        <begin position="409"/>
        <end position="419"/>
    </location>
</feature>
<dbReference type="AlphaFoldDB" id="A0A0X3PMJ9"/>
<dbReference type="CDD" id="cd18787">
    <property type="entry name" value="SF2_C_DEAD"/>
    <property type="match status" value="1"/>
</dbReference>
<evidence type="ECO:0000256" key="2">
    <source>
        <dbReference type="ARBA" id="ARBA00022801"/>
    </source>
</evidence>
<feature type="compositionally biased region" description="Polar residues" evidence="9">
    <location>
        <begin position="677"/>
        <end position="686"/>
    </location>
</feature>
<dbReference type="GO" id="GO:0016787">
    <property type="term" value="F:hydrolase activity"/>
    <property type="evidence" value="ECO:0007669"/>
    <property type="project" value="UniProtKB-KW"/>
</dbReference>
<dbReference type="SMART" id="SM00490">
    <property type="entry name" value="HELICc"/>
    <property type="match status" value="1"/>
</dbReference>
<comment type="domain">
    <text evidence="8">The Q motif is unique to and characteristic of the DEAD box family of RNA helicases and controls ATP binding and hydrolysis.</text>
</comment>
<dbReference type="GO" id="GO:0003723">
    <property type="term" value="F:RNA binding"/>
    <property type="evidence" value="ECO:0007669"/>
    <property type="project" value="UniProtKB-UniRule"/>
</dbReference>
<dbReference type="EMBL" id="GEEE01010357">
    <property type="protein sequence ID" value="JAP52868.1"/>
    <property type="molecule type" value="Transcribed_RNA"/>
</dbReference>
<feature type="compositionally biased region" description="Basic and acidic residues" evidence="9">
    <location>
        <begin position="129"/>
        <end position="153"/>
    </location>
</feature>
<comment type="catalytic activity">
    <reaction evidence="8">
        <text>ATP + H2O = ADP + phosphate + H(+)</text>
        <dbReference type="Rhea" id="RHEA:13065"/>
        <dbReference type="ChEBI" id="CHEBI:15377"/>
        <dbReference type="ChEBI" id="CHEBI:15378"/>
        <dbReference type="ChEBI" id="CHEBI:30616"/>
        <dbReference type="ChEBI" id="CHEBI:43474"/>
        <dbReference type="ChEBI" id="CHEBI:456216"/>
        <dbReference type="EC" id="3.6.4.13"/>
    </reaction>
</comment>
<comment type="similarity">
    <text evidence="7">Belongs to the DEAD box helicase family.</text>
</comment>
<dbReference type="GO" id="GO:0003724">
    <property type="term" value="F:RNA helicase activity"/>
    <property type="evidence" value="ECO:0007669"/>
    <property type="project" value="UniProtKB-EC"/>
</dbReference>
<protein>
    <recommendedName>
        <fullName evidence="8">ATP-dependent RNA helicase</fullName>
        <ecNumber evidence="8">3.6.4.13</ecNumber>
    </recommendedName>
</protein>
<dbReference type="Gene3D" id="3.40.50.300">
    <property type="entry name" value="P-loop containing nucleotide triphosphate hydrolases"/>
    <property type="match status" value="2"/>
</dbReference>
<evidence type="ECO:0000256" key="6">
    <source>
        <dbReference type="PROSITE-ProRule" id="PRU00552"/>
    </source>
</evidence>
<gene>
    <name evidence="13" type="primary">DDX24</name>
    <name evidence="13" type="ORF">TR156768</name>
</gene>
<feature type="domain" description="Helicase ATP-binding" evidence="10">
    <location>
        <begin position="24"/>
        <end position="348"/>
    </location>
</feature>
<dbReference type="InterPro" id="IPR011545">
    <property type="entry name" value="DEAD/DEAH_box_helicase_dom"/>
</dbReference>
<sequence length="736" mass="80579">DDILKAIEDLKFEHPTPIQQHVLTLAIRDYADILGSAPTGSGKTLAFGVPLLMRVHEAKLKFETSMKSMEPAACLPEKTEPPPLQPSKKLKKLQKKLDAQLTPAERKRKKIFSQLGMIEELDPDTLKVRKVHDASSKTASPEKSKDFTQEHSNKPQTSAVGQMSNGILGLVILPTRELALQVADHLRQLAKYMQPPIGIQALVGGIAIQKQTRLLKRQPDVIVATPGRLWEFLQQEHPYVMTLEAARVVVFDEADRLVESNHFADLRPILNFLRFGRPHKADATGQEQPRQQQQPNRKRGQAGGGVEVPVLKSAAPAALRRQIFVFSATLTFVHKNALMPGRRAVVNKAGGGNQGGQKMDVSSKLGFLRNMLGLSAKTKVVDLSTEHSALSEGTSANSTDGDKVRIKEPTPASGSASSPTVALVGVSGRLGPSGLSEFRLTCRSQADKDILLLWFLLRGRRQLTCGGGDGKYGGGRCLIFLNSKSAVRRLAGVLRQCVHTGALGSAVNVLHADMVQKQRLRSVERFQACPSGIVLATDVAARGLDFTGAKDAGGVSWVVHFDVPRTAEVYIHRCGRTARAQRRGVSILLMEPSENVRWYKVAQSLNNGSSAAVDLPDLEPGPSAEELSDCSQIARLMRDLDQAEHTTSKKTAERQWFKRSAAEADIILDSDLESAPDSDSSVCASSQKRRKKDKSLHNMRQNLDSLIVRFEEKTKKAFLSHNLQVGKKWCSFSSST</sequence>
<dbReference type="PROSITE" id="PS51195">
    <property type="entry name" value="Q_MOTIF"/>
    <property type="match status" value="1"/>
</dbReference>
<dbReference type="PROSITE" id="PS00039">
    <property type="entry name" value="DEAD_ATP_HELICASE"/>
    <property type="match status" value="1"/>
</dbReference>
<feature type="region of interest" description="Disordered" evidence="9">
    <location>
        <begin position="386"/>
        <end position="419"/>
    </location>
</feature>
<evidence type="ECO:0000259" key="10">
    <source>
        <dbReference type="PROSITE" id="PS51192"/>
    </source>
</evidence>
<dbReference type="PROSITE" id="PS51194">
    <property type="entry name" value="HELICASE_CTER"/>
    <property type="match status" value="1"/>
</dbReference>
<feature type="compositionally biased region" description="Low complexity" evidence="9">
    <location>
        <begin position="285"/>
        <end position="295"/>
    </location>
</feature>
<dbReference type="InterPro" id="IPR014014">
    <property type="entry name" value="RNA_helicase_DEAD_Q_motif"/>
</dbReference>
<dbReference type="Pfam" id="PF00270">
    <property type="entry name" value="DEAD"/>
    <property type="match status" value="1"/>
</dbReference>
<evidence type="ECO:0000256" key="5">
    <source>
        <dbReference type="ARBA" id="ARBA00022884"/>
    </source>
</evidence>
<dbReference type="InterPro" id="IPR014001">
    <property type="entry name" value="Helicase_ATP-bd"/>
</dbReference>
<feature type="domain" description="DEAD-box RNA helicase Q" evidence="12">
    <location>
        <begin position="1"/>
        <end position="20"/>
    </location>
</feature>
<organism evidence="13">
    <name type="scientific">Schistocephalus solidus</name>
    <name type="common">Tapeworm</name>
    <dbReference type="NCBI Taxonomy" id="70667"/>
    <lineage>
        <taxon>Eukaryota</taxon>
        <taxon>Metazoa</taxon>
        <taxon>Spiralia</taxon>
        <taxon>Lophotrochozoa</taxon>
        <taxon>Platyhelminthes</taxon>
        <taxon>Cestoda</taxon>
        <taxon>Eucestoda</taxon>
        <taxon>Diphyllobothriidea</taxon>
        <taxon>Diphyllobothriidae</taxon>
        <taxon>Schistocephalus</taxon>
    </lineage>
</organism>
<keyword evidence="5 8" id="KW-0694">RNA-binding</keyword>
<feature type="non-terminal residue" evidence="13">
    <location>
        <position position="1"/>
    </location>
</feature>
<dbReference type="PANTHER" id="PTHR24031">
    <property type="entry name" value="RNA HELICASE"/>
    <property type="match status" value="1"/>
</dbReference>
<dbReference type="SMART" id="SM00487">
    <property type="entry name" value="DEXDc"/>
    <property type="match status" value="1"/>
</dbReference>
<evidence type="ECO:0000256" key="4">
    <source>
        <dbReference type="ARBA" id="ARBA00022840"/>
    </source>
</evidence>
<evidence type="ECO:0000256" key="8">
    <source>
        <dbReference type="RuleBase" id="RU365068"/>
    </source>
</evidence>
<feature type="region of interest" description="Disordered" evidence="9">
    <location>
        <begin position="129"/>
        <end position="160"/>
    </location>
</feature>
<keyword evidence="2 7" id="KW-0378">Hydrolase</keyword>
<name>A0A0X3PMJ9_SCHSO</name>
<keyword evidence="4 7" id="KW-0067">ATP-binding</keyword>
<dbReference type="InterPro" id="IPR027417">
    <property type="entry name" value="P-loop_NTPase"/>
</dbReference>
<evidence type="ECO:0000259" key="11">
    <source>
        <dbReference type="PROSITE" id="PS51194"/>
    </source>
</evidence>
<evidence type="ECO:0000256" key="3">
    <source>
        <dbReference type="ARBA" id="ARBA00022806"/>
    </source>
</evidence>